<proteinExistence type="predicted"/>
<feature type="region of interest" description="Disordered" evidence="1">
    <location>
        <begin position="72"/>
        <end position="107"/>
    </location>
</feature>
<name>A0A2N5ULB8_9BASI</name>
<organism evidence="2 3">
    <name type="scientific">Puccinia coronata f. sp. avenae</name>
    <dbReference type="NCBI Taxonomy" id="200324"/>
    <lineage>
        <taxon>Eukaryota</taxon>
        <taxon>Fungi</taxon>
        <taxon>Dikarya</taxon>
        <taxon>Basidiomycota</taxon>
        <taxon>Pucciniomycotina</taxon>
        <taxon>Pucciniomycetes</taxon>
        <taxon>Pucciniales</taxon>
        <taxon>Pucciniaceae</taxon>
        <taxon>Puccinia</taxon>
    </lineage>
</organism>
<feature type="region of interest" description="Disordered" evidence="1">
    <location>
        <begin position="35"/>
        <end position="59"/>
    </location>
</feature>
<accession>A0A2N5ULB8</accession>
<comment type="caution">
    <text evidence="2">The sequence shown here is derived from an EMBL/GenBank/DDBJ whole genome shotgun (WGS) entry which is preliminary data.</text>
</comment>
<evidence type="ECO:0000256" key="1">
    <source>
        <dbReference type="SAM" id="MobiDB-lite"/>
    </source>
</evidence>
<sequence length="115" mass="13167">MAKDPAYLPTEISQDFLKLQKEEILEDLKERLKVKKKSAQEKQTANSNPSNSNKEFNALSSSYFERKPASFNVNGQSYKNEDPSSQANMQDYCNDNKYNTSEGHNFDPALYSLLM</sequence>
<gene>
    <name evidence="2" type="ORF">PCASD_10351</name>
</gene>
<dbReference type="Proteomes" id="UP000235392">
    <property type="component" value="Unassembled WGS sequence"/>
</dbReference>
<evidence type="ECO:0000313" key="3">
    <source>
        <dbReference type="Proteomes" id="UP000235392"/>
    </source>
</evidence>
<reference evidence="2 3" key="1">
    <citation type="submission" date="2017-11" db="EMBL/GenBank/DDBJ databases">
        <title>De novo assembly and phasing of dikaryotic genomes from two isolates of Puccinia coronata f. sp. avenae, the causal agent of oat crown rust.</title>
        <authorList>
            <person name="Miller M.E."/>
            <person name="Zhang Y."/>
            <person name="Omidvar V."/>
            <person name="Sperschneider J."/>
            <person name="Schwessinger B."/>
            <person name="Raley C."/>
            <person name="Palmer J.M."/>
            <person name="Garnica D."/>
            <person name="Upadhyaya N."/>
            <person name="Rathjen J."/>
            <person name="Taylor J.M."/>
            <person name="Park R.F."/>
            <person name="Dodds P.N."/>
            <person name="Hirsch C.D."/>
            <person name="Kianian S.F."/>
            <person name="Figueroa M."/>
        </authorList>
    </citation>
    <scope>NUCLEOTIDE SEQUENCE [LARGE SCALE GENOMIC DNA]</scope>
    <source>
        <strain evidence="2">12SD80</strain>
    </source>
</reference>
<feature type="compositionally biased region" description="Polar residues" evidence="1">
    <location>
        <begin position="41"/>
        <end position="59"/>
    </location>
</feature>
<protein>
    <submittedName>
        <fullName evidence="2">Uncharacterized protein</fullName>
    </submittedName>
</protein>
<dbReference type="AlphaFoldDB" id="A0A2N5ULB8"/>
<feature type="compositionally biased region" description="Polar residues" evidence="1">
    <location>
        <begin position="72"/>
        <end position="103"/>
    </location>
</feature>
<dbReference type="EMBL" id="PGCI01000128">
    <property type="protein sequence ID" value="PLW38437.1"/>
    <property type="molecule type" value="Genomic_DNA"/>
</dbReference>
<evidence type="ECO:0000313" key="2">
    <source>
        <dbReference type="EMBL" id="PLW38437.1"/>
    </source>
</evidence>